<dbReference type="PROSITE" id="PS50949">
    <property type="entry name" value="HTH_GNTR"/>
    <property type="match status" value="1"/>
</dbReference>
<dbReference type="PANTHER" id="PTHR43537:SF44">
    <property type="entry name" value="GNTR FAMILY REGULATORY PROTEIN"/>
    <property type="match status" value="1"/>
</dbReference>
<dbReference type="AlphaFoldDB" id="A0A4Q7NWU0"/>
<evidence type="ECO:0000256" key="2">
    <source>
        <dbReference type="ARBA" id="ARBA00023125"/>
    </source>
</evidence>
<dbReference type="InterPro" id="IPR036390">
    <property type="entry name" value="WH_DNA-bd_sf"/>
</dbReference>
<dbReference type="PANTHER" id="PTHR43537">
    <property type="entry name" value="TRANSCRIPTIONAL REGULATOR, GNTR FAMILY"/>
    <property type="match status" value="1"/>
</dbReference>
<keyword evidence="3" id="KW-0804">Transcription</keyword>
<dbReference type="SUPFAM" id="SSF46785">
    <property type="entry name" value="Winged helix' DNA-binding domain"/>
    <property type="match status" value="1"/>
</dbReference>
<dbReference type="EMBL" id="SGXD01000001">
    <property type="protein sequence ID" value="RZS91664.1"/>
    <property type="molecule type" value="Genomic_DNA"/>
</dbReference>
<dbReference type="GO" id="GO:0003677">
    <property type="term" value="F:DNA binding"/>
    <property type="evidence" value="ECO:0007669"/>
    <property type="project" value="UniProtKB-KW"/>
</dbReference>
<evidence type="ECO:0000256" key="1">
    <source>
        <dbReference type="ARBA" id="ARBA00023015"/>
    </source>
</evidence>
<organism evidence="6 7">
    <name type="scientific">Motilibacter rhizosphaerae</name>
    <dbReference type="NCBI Taxonomy" id="598652"/>
    <lineage>
        <taxon>Bacteria</taxon>
        <taxon>Bacillati</taxon>
        <taxon>Actinomycetota</taxon>
        <taxon>Actinomycetes</taxon>
        <taxon>Motilibacterales</taxon>
        <taxon>Motilibacteraceae</taxon>
        <taxon>Motilibacter</taxon>
    </lineage>
</organism>
<dbReference type="Gene3D" id="1.10.10.10">
    <property type="entry name" value="Winged helix-like DNA-binding domain superfamily/Winged helix DNA-binding domain"/>
    <property type="match status" value="1"/>
</dbReference>
<dbReference type="Gene3D" id="1.20.120.530">
    <property type="entry name" value="GntR ligand-binding domain-like"/>
    <property type="match status" value="1"/>
</dbReference>
<dbReference type="RefSeq" id="WP_231116057.1">
    <property type="nucleotide sequence ID" value="NZ_SGXD01000001.1"/>
</dbReference>
<keyword evidence="7" id="KW-1185">Reference proteome</keyword>
<keyword evidence="2 6" id="KW-0238">DNA-binding</keyword>
<dbReference type="InterPro" id="IPR011711">
    <property type="entry name" value="GntR_C"/>
</dbReference>
<gene>
    <name evidence="6" type="ORF">EV189_0911</name>
</gene>
<dbReference type="SUPFAM" id="SSF48008">
    <property type="entry name" value="GntR ligand-binding domain-like"/>
    <property type="match status" value="1"/>
</dbReference>
<dbReference type="GO" id="GO:0003700">
    <property type="term" value="F:DNA-binding transcription factor activity"/>
    <property type="evidence" value="ECO:0007669"/>
    <property type="project" value="InterPro"/>
</dbReference>
<dbReference type="InterPro" id="IPR000524">
    <property type="entry name" value="Tscrpt_reg_HTH_GntR"/>
</dbReference>
<dbReference type="InterPro" id="IPR036388">
    <property type="entry name" value="WH-like_DNA-bd_sf"/>
</dbReference>
<protein>
    <submittedName>
        <fullName evidence="6">DNA-binding FadR family transcriptional regulator</fullName>
    </submittedName>
</protein>
<evidence type="ECO:0000256" key="3">
    <source>
        <dbReference type="ARBA" id="ARBA00023163"/>
    </source>
</evidence>
<dbReference type="InterPro" id="IPR008920">
    <property type="entry name" value="TF_FadR/GntR_C"/>
</dbReference>
<dbReference type="Pfam" id="PF00392">
    <property type="entry name" value="GntR"/>
    <property type="match status" value="1"/>
</dbReference>
<dbReference type="CDD" id="cd07377">
    <property type="entry name" value="WHTH_GntR"/>
    <property type="match status" value="1"/>
</dbReference>
<proteinExistence type="predicted"/>
<dbReference type="Pfam" id="PF07729">
    <property type="entry name" value="FCD"/>
    <property type="match status" value="1"/>
</dbReference>
<reference evidence="6 7" key="1">
    <citation type="submission" date="2019-02" db="EMBL/GenBank/DDBJ databases">
        <title>Genomic Encyclopedia of Type Strains, Phase IV (KMG-IV): sequencing the most valuable type-strain genomes for metagenomic binning, comparative biology and taxonomic classification.</title>
        <authorList>
            <person name="Goeker M."/>
        </authorList>
    </citation>
    <scope>NUCLEOTIDE SEQUENCE [LARGE SCALE GENOMIC DNA]</scope>
    <source>
        <strain evidence="6 7">DSM 45622</strain>
    </source>
</reference>
<sequence length="254" mass="27970">MADPAPALPPALLPRGRGPRPARRADAVLDGLLEQIVAGELAPGSPVPTEPMLVEAYGVSRTVVREAVKLLEQKGLVTARQGIGTLVSPQDHWNLLDTEVLAAIVRHDEEYEVLDQLISVRTALESQMAADAARLATEEDLRELSELMRELDGLVRTPERMDDVDVAFHERIMLASGNQLGRAIVRTVHAEARRSQRYSGHSTPSLRRQSNRQHQAILAAIAAGEAERAAELMTQHITESWKRRRPGDAARRTC</sequence>
<evidence type="ECO:0000256" key="4">
    <source>
        <dbReference type="SAM" id="MobiDB-lite"/>
    </source>
</evidence>
<dbReference type="Proteomes" id="UP000293638">
    <property type="component" value="Unassembled WGS sequence"/>
</dbReference>
<evidence type="ECO:0000313" key="6">
    <source>
        <dbReference type="EMBL" id="RZS91664.1"/>
    </source>
</evidence>
<feature type="compositionally biased region" description="Pro residues" evidence="4">
    <location>
        <begin position="1"/>
        <end position="12"/>
    </location>
</feature>
<comment type="caution">
    <text evidence="6">The sequence shown here is derived from an EMBL/GenBank/DDBJ whole genome shotgun (WGS) entry which is preliminary data.</text>
</comment>
<feature type="region of interest" description="Disordered" evidence="4">
    <location>
        <begin position="1"/>
        <end position="23"/>
    </location>
</feature>
<evidence type="ECO:0000313" key="7">
    <source>
        <dbReference type="Proteomes" id="UP000293638"/>
    </source>
</evidence>
<dbReference type="SMART" id="SM00895">
    <property type="entry name" value="FCD"/>
    <property type="match status" value="1"/>
</dbReference>
<accession>A0A4Q7NWU0</accession>
<name>A0A4Q7NWU0_9ACTN</name>
<feature type="domain" description="HTH gntR-type" evidence="5">
    <location>
        <begin position="22"/>
        <end position="90"/>
    </location>
</feature>
<evidence type="ECO:0000259" key="5">
    <source>
        <dbReference type="PROSITE" id="PS50949"/>
    </source>
</evidence>
<keyword evidence="1" id="KW-0805">Transcription regulation</keyword>
<dbReference type="SMART" id="SM00345">
    <property type="entry name" value="HTH_GNTR"/>
    <property type="match status" value="1"/>
</dbReference>
<dbReference type="PRINTS" id="PR00035">
    <property type="entry name" value="HTHGNTR"/>
</dbReference>